<dbReference type="GO" id="GO:0010043">
    <property type="term" value="P:response to zinc ion"/>
    <property type="evidence" value="ECO:0007669"/>
    <property type="project" value="TreeGrafter"/>
</dbReference>
<evidence type="ECO:0000256" key="1">
    <source>
        <dbReference type="ARBA" id="ARBA00004141"/>
    </source>
</evidence>
<evidence type="ECO:0000256" key="6">
    <source>
        <dbReference type="RuleBase" id="RU003943"/>
    </source>
</evidence>
<dbReference type="AlphaFoldDB" id="A0A2P7MVJ3"/>
<reference evidence="8 9" key="1">
    <citation type="journal article" date="2018" name="Environ. Microbiol.">
        <title>Ecological and genomic features of two widespread freshwater picocyanobacteria.</title>
        <authorList>
            <person name="Cabello-Yeves P.J."/>
            <person name="Picazo A."/>
            <person name="Camacho A."/>
            <person name="Callieri C."/>
            <person name="Rosselli R."/>
            <person name="Roda-Garcia J.J."/>
            <person name="Coutinho F.H."/>
            <person name="Rodriguez-Valera F."/>
        </authorList>
    </citation>
    <scope>NUCLEOTIDE SEQUENCE [LARGE SCALE GENOMIC DNA]</scope>
    <source>
        <strain evidence="8 9">Tous</strain>
    </source>
</reference>
<dbReference type="RefSeq" id="WP_106502836.1">
    <property type="nucleotide sequence ID" value="NZ_PXXO01000007.1"/>
</dbReference>
<dbReference type="Proteomes" id="UP000243002">
    <property type="component" value="Unassembled WGS sequence"/>
</dbReference>
<gene>
    <name evidence="8" type="ORF">C7K55_07710</name>
</gene>
<comment type="similarity">
    <text evidence="2 6">Belongs to the ABC-3 integral membrane protein family.</text>
</comment>
<feature type="transmembrane region" description="Helical" evidence="7">
    <location>
        <begin position="6"/>
        <end position="29"/>
    </location>
</feature>
<feature type="transmembrane region" description="Helical" evidence="7">
    <location>
        <begin position="88"/>
        <end position="110"/>
    </location>
</feature>
<dbReference type="GO" id="GO:0043190">
    <property type="term" value="C:ATP-binding cassette (ABC) transporter complex"/>
    <property type="evidence" value="ECO:0007669"/>
    <property type="project" value="InterPro"/>
</dbReference>
<feature type="transmembrane region" description="Helical" evidence="7">
    <location>
        <begin position="122"/>
        <end position="144"/>
    </location>
</feature>
<keyword evidence="5 7" id="KW-0472">Membrane</keyword>
<protein>
    <submittedName>
        <fullName evidence="8">Manganese ABC transporter</fullName>
    </submittedName>
</protein>
<evidence type="ECO:0000256" key="2">
    <source>
        <dbReference type="ARBA" id="ARBA00008034"/>
    </source>
</evidence>
<feature type="transmembrane region" description="Helical" evidence="7">
    <location>
        <begin position="34"/>
        <end position="53"/>
    </location>
</feature>
<dbReference type="GO" id="GO:0055085">
    <property type="term" value="P:transmembrane transport"/>
    <property type="evidence" value="ECO:0007669"/>
    <property type="project" value="InterPro"/>
</dbReference>
<dbReference type="PANTHER" id="PTHR30477:SF13">
    <property type="entry name" value="IRON TRANSPORT SYSTEM MEMBRANE PROTEIN HI_0360-RELATED"/>
    <property type="match status" value="1"/>
</dbReference>
<name>A0A2P7MVJ3_9CYAN</name>
<dbReference type="InterPro" id="IPR001626">
    <property type="entry name" value="ABC_TroCD"/>
</dbReference>
<keyword evidence="9" id="KW-1185">Reference proteome</keyword>
<feature type="transmembrane region" description="Helical" evidence="7">
    <location>
        <begin position="216"/>
        <end position="236"/>
    </location>
</feature>
<keyword evidence="4 7" id="KW-1133">Transmembrane helix</keyword>
<organism evidence="8 9">
    <name type="scientific">Cyanobium usitatum str. Tous</name>
    <dbReference type="NCBI Taxonomy" id="2116684"/>
    <lineage>
        <taxon>Bacteria</taxon>
        <taxon>Bacillati</taxon>
        <taxon>Cyanobacteriota</taxon>
        <taxon>Cyanophyceae</taxon>
        <taxon>Synechococcales</taxon>
        <taxon>Prochlorococcaceae</taxon>
        <taxon>Cyanobium</taxon>
    </lineage>
</organism>
<evidence type="ECO:0000256" key="4">
    <source>
        <dbReference type="ARBA" id="ARBA00022989"/>
    </source>
</evidence>
<dbReference type="EMBL" id="PXXO01000007">
    <property type="protein sequence ID" value="PSJ05211.1"/>
    <property type="molecule type" value="Genomic_DNA"/>
</dbReference>
<evidence type="ECO:0000256" key="7">
    <source>
        <dbReference type="SAM" id="Phobius"/>
    </source>
</evidence>
<keyword evidence="3 6" id="KW-0812">Transmembrane</keyword>
<dbReference type="SUPFAM" id="SSF81345">
    <property type="entry name" value="ABC transporter involved in vitamin B12 uptake, BtuC"/>
    <property type="match status" value="1"/>
</dbReference>
<sequence length="270" mass="27597">METLWWLLPLVLALVIGGLCPLAGTLLLVQRRLFLANLVSHAVLPGLALALALRLDPGLGGVISGLAGALLAERLSRGDRSGEGGDEAVLNTVLAGFLGLGVLLIPLLHIRVDLEAVLFGDLLAAAPADLLRSLLALVAVLLLLAWRYHHYVYLGVDPLGAASAGLPVQRLRLLLTLVTAFTVVSAMTAVGVVLVIALMGAPALVALAGAASLRQALGRSALVGMGISGGGFLLAIQPAVNLPPGPLIGVLCMGLLPLASLQHRRLSASG</sequence>
<accession>A0A2P7MVJ3</accession>
<comment type="caution">
    <text evidence="8">The sequence shown here is derived from an EMBL/GenBank/DDBJ whole genome shotgun (WGS) entry which is preliminary data.</text>
</comment>
<evidence type="ECO:0000256" key="5">
    <source>
        <dbReference type="ARBA" id="ARBA00023136"/>
    </source>
</evidence>
<evidence type="ECO:0000313" key="9">
    <source>
        <dbReference type="Proteomes" id="UP000243002"/>
    </source>
</evidence>
<feature type="transmembrane region" description="Helical" evidence="7">
    <location>
        <begin position="174"/>
        <end position="204"/>
    </location>
</feature>
<dbReference type="Pfam" id="PF00950">
    <property type="entry name" value="ABC-3"/>
    <property type="match status" value="1"/>
</dbReference>
<dbReference type="Gene3D" id="1.10.3470.10">
    <property type="entry name" value="ABC transporter involved in vitamin B12 uptake, BtuC"/>
    <property type="match status" value="1"/>
</dbReference>
<evidence type="ECO:0000256" key="3">
    <source>
        <dbReference type="ARBA" id="ARBA00022692"/>
    </source>
</evidence>
<evidence type="ECO:0000313" key="8">
    <source>
        <dbReference type="EMBL" id="PSJ05211.1"/>
    </source>
</evidence>
<comment type="subcellular location">
    <subcellularLocation>
        <location evidence="6">Cell membrane</location>
        <topology evidence="6">Multi-pass membrane protein</topology>
    </subcellularLocation>
    <subcellularLocation>
        <location evidence="1">Membrane</location>
        <topology evidence="1">Multi-pass membrane protein</topology>
    </subcellularLocation>
</comment>
<dbReference type="PANTHER" id="PTHR30477">
    <property type="entry name" value="ABC-TRANSPORTER METAL-BINDING PROTEIN"/>
    <property type="match status" value="1"/>
</dbReference>
<keyword evidence="6" id="KW-0813">Transport</keyword>
<feature type="transmembrane region" description="Helical" evidence="7">
    <location>
        <begin position="242"/>
        <end position="261"/>
    </location>
</feature>
<dbReference type="InterPro" id="IPR037294">
    <property type="entry name" value="ABC_BtuC-like"/>
</dbReference>
<proteinExistence type="inferred from homology"/>
<dbReference type="OrthoDB" id="9788905at2"/>